<evidence type="ECO:0000313" key="2">
    <source>
        <dbReference type="EMBL" id="VEL22579.1"/>
    </source>
</evidence>
<dbReference type="AlphaFoldDB" id="A0A3S5BFP9"/>
<dbReference type="EMBL" id="CAAALY010057262">
    <property type="protein sequence ID" value="VEL22579.1"/>
    <property type="molecule type" value="Genomic_DNA"/>
</dbReference>
<comment type="caution">
    <text evidence="2">The sequence shown here is derived from an EMBL/GenBank/DDBJ whole genome shotgun (WGS) entry which is preliminary data.</text>
</comment>
<dbReference type="Proteomes" id="UP000784294">
    <property type="component" value="Unassembled WGS sequence"/>
</dbReference>
<proteinExistence type="predicted"/>
<dbReference type="OrthoDB" id="19944at2759"/>
<accession>A0A3S5BFP9</accession>
<evidence type="ECO:0000313" key="3">
    <source>
        <dbReference type="Proteomes" id="UP000784294"/>
    </source>
</evidence>
<name>A0A3S5BFP9_9PLAT</name>
<evidence type="ECO:0000256" key="1">
    <source>
        <dbReference type="SAM" id="MobiDB-lite"/>
    </source>
</evidence>
<keyword evidence="3" id="KW-1185">Reference proteome</keyword>
<protein>
    <submittedName>
        <fullName evidence="2">Uncharacterized protein</fullName>
    </submittedName>
</protein>
<reference evidence="2" key="1">
    <citation type="submission" date="2018-11" db="EMBL/GenBank/DDBJ databases">
        <authorList>
            <consortium name="Pathogen Informatics"/>
        </authorList>
    </citation>
    <scope>NUCLEOTIDE SEQUENCE</scope>
</reference>
<sequence>MVAELPSPPQPEPTQTQTETLLEVQEVAASDDTSSKPVPEANKRDKAESQTAFCDELHHELIICSEEQVKIFLLPSLRAKCKYKLISPSPTGWQRRHVTKDDKREPVDEKECVPEPVKESLSSETAMVDAAADAEENLTEKVEPTTTLIATVSARRDRRVSSFGLQSFLQHHVQGNADPSSVTAEWSIVLTLTDGHVIILSIPHLRRQLKGMT</sequence>
<organism evidence="2 3">
    <name type="scientific">Protopolystoma xenopodis</name>
    <dbReference type="NCBI Taxonomy" id="117903"/>
    <lineage>
        <taxon>Eukaryota</taxon>
        <taxon>Metazoa</taxon>
        <taxon>Spiralia</taxon>
        <taxon>Lophotrochozoa</taxon>
        <taxon>Platyhelminthes</taxon>
        <taxon>Monogenea</taxon>
        <taxon>Polyopisthocotylea</taxon>
        <taxon>Polystomatidea</taxon>
        <taxon>Polystomatidae</taxon>
        <taxon>Protopolystoma</taxon>
    </lineage>
</organism>
<feature type="region of interest" description="Disordered" evidence="1">
    <location>
        <begin position="26"/>
        <end position="47"/>
    </location>
</feature>
<gene>
    <name evidence="2" type="ORF">PXEA_LOCUS16019</name>
</gene>